<dbReference type="PANTHER" id="PTHR11373">
    <property type="entry name" value="DEOXYNUCLEOSIDE TRIPHOSPHATE TRIPHOSPHOHYDROLASE"/>
    <property type="match status" value="1"/>
</dbReference>
<organism evidence="4 5">
    <name type="scientific">Rhizobium esperanzae</name>
    <dbReference type="NCBI Taxonomy" id="1967781"/>
    <lineage>
        <taxon>Bacteria</taxon>
        <taxon>Pseudomonadati</taxon>
        <taxon>Pseudomonadota</taxon>
        <taxon>Alphaproteobacteria</taxon>
        <taxon>Hyphomicrobiales</taxon>
        <taxon>Rhizobiaceae</taxon>
        <taxon>Rhizobium/Agrobacterium group</taxon>
        <taxon>Rhizobium</taxon>
    </lineage>
</organism>
<dbReference type="InterPro" id="IPR023023">
    <property type="entry name" value="dNTPase_2"/>
</dbReference>
<dbReference type="InterPro" id="IPR003607">
    <property type="entry name" value="HD/PDEase_dom"/>
</dbReference>
<comment type="caution">
    <text evidence="4">The sequence shown here is derived from an EMBL/GenBank/DDBJ whole genome shotgun (WGS) entry which is preliminary data.</text>
</comment>
<keyword evidence="1 2" id="KW-0378">Hydrolase</keyword>
<dbReference type="HAMAP" id="MF_01212">
    <property type="entry name" value="dGTPase_type2"/>
    <property type="match status" value="1"/>
</dbReference>
<proteinExistence type="inferred from homology"/>
<dbReference type="PROSITE" id="PS51831">
    <property type="entry name" value="HD"/>
    <property type="match status" value="1"/>
</dbReference>
<dbReference type="NCBIfam" id="TIGR01353">
    <property type="entry name" value="dGTP_triPase"/>
    <property type="match status" value="1"/>
</dbReference>
<evidence type="ECO:0000313" key="5">
    <source>
        <dbReference type="Proteomes" id="UP000540909"/>
    </source>
</evidence>
<dbReference type="Pfam" id="PF13286">
    <property type="entry name" value="HD_assoc"/>
    <property type="match status" value="1"/>
</dbReference>
<dbReference type="GO" id="GO:0006203">
    <property type="term" value="P:dGTP catabolic process"/>
    <property type="evidence" value="ECO:0007669"/>
    <property type="project" value="TreeGrafter"/>
</dbReference>
<evidence type="ECO:0000313" key="4">
    <source>
        <dbReference type="EMBL" id="MBB4238070.1"/>
    </source>
</evidence>
<evidence type="ECO:0000256" key="1">
    <source>
        <dbReference type="ARBA" id="ARBA00022801"/>
    </source>
</evidence>
<gene>
    <name evidence="4" type="ORF">GGD57_004674</name>
</gene>
<dbReference type="Proteomes" id="UP000540909">
    <property type="component" value="Unassembled WGS sequence"/>
</dbReference>
<sequence length="405" mass="45840">MTIDRRALGFGSGERAVYAADPWTSRGRLYQEDGSPTRSDFQRDRDRIVHTTAFRRLKHKTQVFIAQDGDHYRTRLTHTIEVAQIARALARALRLDEDLAEGVALVHDFGHTPFGHTGEDALHEVLLPYGGFDHNAQSLRIVTKLERRYAEFDGINLTWESLEGLVKHNGPLLTPEGVGTRGPVPQPILDYCELHDLELATYASLEAQVAAIADDIAYNTHDIDDGLRSGYLTFDMLEEIPFLAGLMAEVRARYPHLEPSRFTHEIMRRQITRMVEDVIAVAQERLSLLRPESAADIRGADQVIATFSEKMAETDRQIKAMLFKRIYRNPDIMRIRAGAARIVTDLFAAYMANPKEMQSHYWVDHIAGLADAPKARHVGDYLAGMTDTYAISAHRRLFDHTPDLR</sequence>
<dbReference type="InterPro" id="IPR050135">
    <property type="entry name" value="dGTPase-like"/>
</dbReference>
<dbReference type="AlphaFoldDB" id="A0A7W6R774"/>
<dbReference type="Gene3D" id="1.10.3210.10">
    <property type="entry name" value="Hypothetical protein af1432"/>
    <property type="match status" value="1"/>
</dbReference>
<evidence type="ECO:0000256" key="2">
    <source>
        <dbReference type="HAMAP-Rule" id="MF_01212"/>
    </source>
</evidence>
<dbReference type="InterPro" id="IPR026875">
    <property type="entry name" value="PHydrolase_assoc_dom"/>
</dbReference>
<dbReference type="SMART" id="SM00471">
    <property type="entry name" value="HDc"/>
    <property type="match status" value="1"/>
</dbReference>
<dbReference type="InterPro" id="IPR006674">
    <property type="entry name" value="HD_domain"/>
</dbReference>
<dbReference type="SUPFAM" id="SSF109604">
    <property type="entry name" value="HD-domain/PDEase-like"/>
    <property type="match status" value="1"/>
</dbReference>
<dbReference type="PANTHER" id="PTHR11373:SF43">
    <property type="entry name" value="DEOXYGUANOSINETRIPHOSPHATE TRIPHOSPHOHYDROLASE-LIKE PROTEIN"/>
    <property type="match status" value="1"/>
</dbReference>
<protein>
    <recommendedName>
        <fullName evidence="2">Deoxyguanosinetriphosphate triphosphohydrolase-like protein</fullName>
    </recommendedName>
</protein>
<dbReference type="NCBIfam" id="NF002326">
    <property type="entry name" value="PRK01286.1-1"/>
    <property type="match status" value="1"/>
</dbReference>
<evidence type="ECO:0000259" key="3">
    <source>
        <dbReference type="PROSITE" id="PS51831"/>
    </source>
</evidence>
<dbReference type="InterPro" id="IPR006261">
    <property type="entry name" value="dGTPase"/>
</dbReference>
<comment type="similarity">
    <text evidence="2">Belongs to the dGTPase family. Type 2 subfamily.</text>
</comment>
<dbReference type="NCBIfam" id="NF002328">
    <property type="entry name" value="PRK01286.1-3"/>
    <property type="match status" value="1"/>
</dbReference>
<reference evidence="4 5" key="1">
    <citation type="submission" date="2020-08" db="EMBL/GenBank/DDBJ databases">
        <title>Genomic Encyclopedia of Type Strains, Phase IV (KMG-V): Genome sequencing to study the core and pangenomes of soil and plant-associated prokaryotes.</title>
        <authorList>
            <person name="Whitman W."/>
        </authorList>
    </citation>
    <scope>NUCLEOTIDE SEQUENCE [LARGE SCALE GENOMIC DNA]</scope>
    <source>
        <strain evidence="4 5">SEMIA 4089</strain>
    </source>
</reference>
<accession>A0A7W6R774</accession>
<name>A0A7W6R774_9HYPH</name>
<dbReference type="EMBL" id="JACIFY010000019">
    <property type="protein sequence ID" value="MBB4238070.1"/>
    <property type="molecule type" value="Genomic_DNA"/>
</dbReference>
<dbReference type="GO" id="GO:0008832">
    <property type="term" value="F:dGTPase activity"/>
    <property type="evidence" value="ECO:0007669"/>
    <property type="project" value="TreeGrafter"/>
</dbReference>
<dbReference type="RefSeq" id="WP_184472545.1">
    <property type="nucleotide sequence ID" value="NZ_JACIFY010000019.1"/>
</dbReference>
<feature type="domain" description="HD" evidence="3">
    <location>
        <begin position="75"/>
        <end position="219"/>
    </location>
</feature>
<dbReference type="Pfam" id="PF01966">
    <property type="entry name" value="HD"/>
    <property type="match status" value="1"/>
</dbReference>